<dbReference type="HAMAP" id="MF_00528">
    <property type="entry name" value="Maf"/>
    <property type="match status" value="1"/>
</dbReference>
<dbReference type="NCBIfam" id="TIGR00172">
    <property type="entry name" value="maf"/>
    <property type="match status" value="1"/>
</dbReference>
<feature type="site" description="Important for substrate specificity" evidence="4">
    <location>
        <position position="12"/>
    </location>
</feature>
<dbReference type="GO" id="GO:0036218">
    <property type="term" value="F:dTTP diphosphatase activity"/>
    <property type="evidence" value="ECO:0007669"/>
    <property type="project" value="RHEA"/>
</dbReference>
<dbReference type="PANTHER" id="PTHR43213:SF5">
    <property type="entry name" value="BIFUNCTIONAL DTTP_UTP PYROPHOSPHATASE_METHYLTRANSFERASE PROTEIN-RELATED"/>
    <property type="match status" value="1"/>
</dbReference>
<dbReference type="PIRSF" id="PIRSF006305">
    <property type="entry name" value="Maf"/>
    <property type="match status" value="1"/>
</dbReference>
<protein>
    <recommendedName>
        <fullName evidence="4">dTTP/UTP pyrophosphatase</fullName>
        <shortName evidence="4">dTTPase/UTPase</shortName>
        <ecNumber evidence="4">3.6.1.9</ecNumber>
    </recommendedName>
    <alternativeName>
        <fullName evidence="4">Nucleoside triphosphate pyrophosphatase</fullName>
    </alternativeName>
    <alternativeName>
        <fullName evidence="4">Nucleotide pyrophosphatase</fullName>
        <shortName evidence="4">Nucleotide PPase</shortName>
    </alternativeName>
</protein>
<sequence length="201" mass="21806">MNTLYLASGSPRRREILENLGYRVARLPADIDETPYPHESAAVYVARMAFEKNAAAVAHWQGQYPFVPEYPLLSADTTVALHNHILGKPESADDAFAMLKRLSGTTHQVLTAVCVYWQGQTHALMQQSDVVFKPLADEEISAYIASGEPMDKAGAYGIQGLGGIFVERLSGSFTGVMGLPVFETIALLQSLGLAVPPFHTA</sequence>
<comment type="similarity">
    <text evidence="4">Belongs to the Maf family. YhdE subfamily.</text>
</comment>
<dbReference type="SUPFAM" id="SSF52972">
    <property type="entry name" value="ITPase-like"/>
    <property type="match status" value="1"/>
</dbReference>
<comment type="caution">
    <text evidence="5">The sequence shown here is derived from an EMBL/GenBank/DDBJ whole genome shotgun (WGS) entry which is preliminary data.</text>
</comment>
<comment type="catalytic activity">
    <reaction evidence="4">
        <text>dTTP + H2O = dTMP + diphosphate + H(+)</text>
        <dbReference type="Rhea" id="RHEA:28534"/>
        <dbReference type="ChEBI" id="CHEBI:15377"/>
        <dbReference type="ChEBI" id="CHEBI:15378"/>
        <dbReference type="ChEBI" id="CHEBI:33019"/>
        <dbReference type="ChEBI" id="CHEBI:37568"/>
        <dbReference type="ChEBI" id="CHEBI:63528"/>
        <dbReference type="EC" id="3.6.1.9"/>
    </reaction>
</comment>
<feature type="active site" description="Proton acceptor" evidence="4">
    <location>
        <position position="76"/>
    </location>
</feature>
<comment type="caution">
    <text evidence="4">Lacks conserved residue(s) required for the propagation of feature annotation.</text>
</comment>
<dbReference type="GO" id="GO:0005737">
    <property type="term" value="C:cytoplasm"/>
    <property type="evidence" value="ECO:0007669"/>
    <property type="project" value="UniProtKB-SubCell"/>
</dbReference>
<comment type="function">
    <text evidence="4">Nucleoside triphosphate pyrophosphatase that hydrolyzes dTTP and UTP. May have a dual role in cell division arrest and in preventing the incorporation of modified nucleotides into cellular nucleic acids.</text>
</comment>
<comment type="cofactor">
    <cofactor evidence="1 4">
        <name>a divalent metal cation</name>
        <dbReference type="ChEBI" id="CHEBI:60240"/>
    </cofactor>
</comment>
<name>A0A1X3DM18_9NEIS</name>
<dbReference type="InterPro" id="IPR029001">
    <property type="entry name" value="ITPase-like_fam"/>
</dbReference>
<keyword evidence="2 4" id="KW-0378">Hydrolase</keyword>
<comment type="subcellular location">
    <subcellularLocation>
        <location evidence="4">Cytoplasm</location>
    </subcellularLocation>
</comment>
<organism evidence="5 6">
    <name type="scientific">Neisseria dumasiana</name>
    <dbReference type="NCBI Taxonomy" id="1931275"/>
    <lineage>
        <taxon>Bacteria</taxon>
        <taxon>Pseudomonadati</taxon>
        <taxon>Pseudomonadota</taxon>
        <taxon>Betaproteobacteria</taxon>
        <taxon>Neisseriales</taxon>
        <taxon>Neisseriaceae</taxon>
        <taxon>Neisseria</taxon>
    </lineage>
</organism>
<evidence type="ECO:0000256" key="2">
    <source>
        <dbReference type="ARBA" id="ARBA00022801"/>
    </source>
</evidence>
<dbReference type="InterPro" id="IPR003697">
    <property type="entry name" value="Maf-like"/>
</dbReference>
<dbReference type="OrthoDB" id="9807767at2"/>
<dbReference type="STRING" id="1931275.BV914_03390"/>
<keyword evidence="4" id="KW-0963">Cytoplasm</keyword>
<dbReference type="Proteomes" id="UP000193303">
    <property type="component" value="Unassembled WGS sequence"/>
</dbReference>
<proteinExistence type="inferred from homology"/>
<gene>
    <name evidence="5" type="ORF">BV912_00385</name>
</gene>
<dbReference type="CDD" id="cd00555">
    <property type="entry name" value="Maf"/>
    <property type="match status" value="1"/>
</dbReference>
<dbReference type="AlphaFoldDB" id="A0A1X3DM18"/>
<accession>A0A1X3DM18</accession>
<dbReference type="EC" id="3.6.1.9" evidence="4"/>
<comment type="catalytic activity">
    <reaction evidence="4">
        <text>UTP + H2O = UMP + diphosphate + H(+)</text>
        <dbReference type="Rhea" id="RHEA:29395"/>
        <dbReference type="ChEBI" id="CHEBI:15377"/>
        <dbReference type="ChEBI" id="CHEBI:15378"/>
        <dbReference type="ChEBI" id="CHEBI:33019"/>
        <dbReference type="ChEBI" id="CHEBI:46398"/>
        <dbReference type="ChEBI" id="CHEBI:57865"/>
        <dbReference type="EC" id="3.6.1.9"/>
    </reaction>
</comment>
<evidence type="ECO:0000256" key="1">
    <source>
        <dbReference type="ARBA" id="ARBA00001968"/>
    </source>
</evidence>
<dbReference type="RefSeq" id="WP_085357557.1">
    <property type="nucleotide sequence ID" value="NZ_MTAB01000001.1"/>
</dbReference>
<dbReference type="Pfam" id="PF02545">
    <property type="entry name" value="Maf"/>
    <property type="match status" value="1"/>
</dbReference>
<evidence type="ECO:0000256" key="3">
    <source>
        <dbReference type="ARBA" id="ARBA00023080"/>
    </source>
</evidence>
<dbReference type="PANTHER" id="PTHR43213">
    <property type="entry name" value="BIFUNCTIONAL DTTP/UTP PYROPHOSPHATASE/METHYLTRANSFERASE PROTEIN-RELATED"/>
    <property type="match status" value="1"/>
</dbReference>
<feature type="site" description="Important for substrate specificity" evidence="4">
    <location>
        <position position="77"/>
    </location>
</feature>
<feature type="site" description="Important for substrate specificity" evidence="4">
    <location>
        <position position="159"/>
    </location>
</feature>
<keyword evidence="3 4" id="KW-0546">Nucleotide metabolism</keyword>
<dbReference type="Gene3D" id="3.90.950.10">
    <property type="match status" value="1"/>
</dbReference>
<evidence type="ECO:0000256" key="4">
    <source>
        <dbReference type="HAMAP-Rule" id="MF_00528"/>
    </source>
</evidence>
<dbReference type="GO" id="GO:0036221">
    <property type="term" value="F:UTP diphosphatase activity"/>
    <property type="evidence" value="ECO:0007669"/>
    <property type="project" value="RHEA"/>
</dbReference>
<evidence type="ECO:0000313" key="6">
    <source>
        <dbReference type="Proteomes" id="UP000193303"/>
    </source>
</evidence>
<reference evidence="6" key="1">
    <citation type="submission" date="2017-01" db="EMBL/GenBank/DDBJ databases">
        <authorList>
            <person name="Mah S.A."/>
            <person name="Swanson W.J."/>
            <person name="Moy G.W."/>
            <person name="Vacquier V.D."/>
        </authorList>
    </citation>
    <scope>NUCLEOTIDE SEQUENCE [LARGE SCALE GENOMIC DNA]</scope>
    <source>
        <strain evidence="6">124861</strain>
    </source>
</reference>
<evidence type="ECO:0000313" key="5">
    <source>
        <dbReference type="EMBL" id="OSI25369.1"/>
    </source>
</evidence>
<dbReference type="GO" id="GO:0009117">
    <property type="term" value="P:nucleotide metabolic process"/>
    <property type="evidence" value="ECO:0007669"/>
    <property type="project" value="UniProtKB-KW"/>
</dbReference>
<dbReference type="EMBL" id="MTAB01000001">
    <property type="protein sequence ID" value="OSI25369.1"/>
    <property type="molecule type" value="Genomic_DNA"/>
</dbReference>